<evidence type="ECO:0000259" key="5">
    <source>
        <dbReference type="SMART" id="SM00559"/>
    </source>
</evidence>
<dbReference type="EMBL" id="JACCFS010000001">
    <property type="protein sequence ID" value="NYJ32423.1"/>
    <property type="molecule type" value="Genomic_DNA"/>
</dbReference>
<dbReference type="PIRSF" id="PIRSF006493">
    <property type="entry name" value="Prok_Ku"/>
    <property type="match status" value="1"/>
</dbReference>
<evidence type="ECO:0000313" key="6">
    <source>
        <dbReference type="EMBL" id="NYJ32423.1"/>
    </source>
</evidence>
<dbReference type="InterPro" id="IPR009187">
    <property type="entry name" value="Prok_Ku"/>
</dbReference>
<feature type="compositionally biased region" description="Basic and acidic residues" evidence="4">
    <location>
        <begin position="303"/>
        <end position="339"/>
    </location>
</feature>
<accession>A0A7Z0EI02</accession>
<feature type="region of interest" description="Disordered" evidence="4">
    <location>
        <begin position="227"/>
        <end position="339"/>
    </location>
</feature>
<dbReference type="SMART" id="SM00559">
    <property type="entry name" value="Ku78"/>
    <property type="match status" value="1"/>
</dbReference>
<dbReference type="PANTHER" id="PTHR41251:SF1">
    <property type="entry name" value="NON-HOMOLOGOUS END JOINING PROTEIN KU"/>
    <property type="match status" value="1"/>
</dbReference>
<sequence>MVSTVWRGTLSVGLLSLGVSLYSARERHGPTMHQFVRGTDHRVRYRKVDEETGKDVGSRDIVKGAKVDSDEYVILEPDDLAGLAPGKSRTMEITGFVPADSVEPVWYSNAYFLSPQDQSAAKPYRLLCAALERTGRVALATMVMRDREHLVLVGPQQGVLTANTLFWPDEIRAPSDVMPPVAEAEVSERDLGLAEQLVEAMAEDWDPDQHEDVYQKRLQELIEAKSAGRKVRYAEERPAQEGTVVELTDALRKTLKERKGGRARAPEPRRSEESAKGGTAKGGAAKGSRRKKKTEPPAADLEGMTKKELLRRAQELDVPGRSKMSREDLESAVRERISA</sequence>
<dbReference type="GO" id="GO:0003690">
    <property type="term" value="F:double-stranded DNA binding"/>
    <property type="evidence" value="ECO:0007669"/>
    <property type="project" value="UniProtKB-UniRule"/>
</dbReference>
<keyword evidence="7" id="KW-1185">Reference proteome</keyword>
<protein>
    <recommendedName>
        <fullName evidence="3">Non-homologous end joining protein Ku</fullName>
    </recommendedName>
</protein>
<evidence type="ECO:0000256" key="2">
    <source>
        <dbReference type="ARBA" id="ARBA00023172"/>
    </source>
</evidence>
<evidence type="ECO:0000256" key="3">
    <source>
        <dbReference type="HAMAP-Rule" id="MF_01875"/>
    </source>
</evidence>
<keyword evidence="2 3" id="KW-0233">DNA recombination</keyword>
<keyword evidence="3" id="KW-0227">DNA damage</keyword>
<evidence type="ECO:0000313" key="7">
    <source>
        <dbReference type="Proteomes" id="UP000572051"/>
    </source>
</evidence>
<comment type="similarity">
    <text evidence="3">Belongs to the prokaryotic Ku family.</text>
</comment>
<feature type="domain" description="Ku" evidence="5">
    <location>
        <begin position="53"/>
        <end position="182"/>
    </location>
</feature>
<dbReference type="GO" id="GO:0006303">
    <property type="term" value="P:double-strand break repair via nonhomologous end joining"/>
    <property type="evidence" value="ECO:0007669"/>
    <property type="project" value="UniProtKB-UniRule"/>
</dbReference>
<dbReference type="Proteomes" id="UP000572051">
    <property type="component" value="Unassembled WGS sequence"/>
</dbReference>
<evidence type="ECO:0000256" key="1">
    <source>
        <dbReference type="ARBA" id="ARBA00023125"/>
    </source>
</evidence>
<name>A0A7Z0EI02_9ACTN</name>
<evidence type="ECO:0000256" key="4">
    <source>
        <dbReference type="SAM" id="MobiDB-lite"/>
    </source>
</evidence>
<feature type="compositionally biased region" description="Basic and acidic residues" evidence="4">
    <location>
        <begin position="249"/>
        <end position="275"/>
    </location>
</feature>
<dbReference type="SUPFAM" id="SSF100939">
    <property type="entry name" value="SPOC domain-like"/>
    <property type="match status" value="1"/>
</dbReference>
<reference evidence="6 7" key="1">
    <citation type="submission" date="2020-07" db="EMBL/GenBank/DDBJ databases">
        <title>Sequencing the genomes of 1000 actinobacteria strains.</title>
        <authorList>
            <person name="Klenk H.-P."/>
        </authorList>
    </citation>
    <scope>NUCLEOTIDE SEQUENCE [LARGE SCALE GENOMIC DNA]</scope>
    <source>
        <strain evidence="6 7">DSM 44442</strain>
    </source>
</reference>
<comment type="subunit">
    <text evidence="3">Homodimer. Interacts with LigD.</text>
</comment>
<dbReference type="Gene3D" id="2.40.290.10">
    <property type="match status" value="1"/>
</dbReference>
<comment type="function">
    <text evidence="3">With LigD forms a non-homologous end joining (NHEJ) DNA repair enzyme, which repairs dsDNA breaks with reduced fidelity. Binds linear dsDNA with 5'- and 3'- overhangs but not closed circular dsDNA nor ssDNA. Recruits and stimulates the ligase activity of LigD.</text>
</comment>
<gene>
    <name evidence="3" type="primary">ku</name>
    <name evidence="6" type="ORF">HNR10_000304</name>
</gene>
<dbReference type="GO" id="GO:0006310">
    <property type="term" value="P:DNA recombination"/>
    <property type="evidence" value="ECO:0007669"/>
    <property type="project" value="UniProtKB-KW"/>
</dbReference>
<dbReference type="NCBIfam" id="TIGR02772">
    <property type="entry name" value="Ku_bact"/>
    <property type="match status" value="1"/>
</dbReference>
<dbReference type="RefSeq" id="WP_179820230.1">
    <property type="nucleotide sequence ID" value="NZ_JACCFS010000001.1"/>
</dbReference>
<keyword evidence="3" id="KW-0234">DNA repair</keyword>
<proteinExistence type="inferred from homology"/>
<dbReference type="InterPro" id="IPR016194">
    <property type="entry name" value="SPOC-like_C_dom_sf"/>
</dbReference>
<dbReference type="HAMAP" id="MF_01875">
    <property type="entry name" value="Prokaryotic_Ku"/>
    <property type="match status" value="1"/>
</dbReference>
<dbReference type="InterPro" id="IPR006164">
    <property type="entry name" value="DNA_bd_Ku70/Ku80"/>
</dbReference>
<dbReference type="Pfam" id="PF02735">
    <property type="entry name" value="Ku"/>
    <property type="match status" value="1"/>
</dbReference>
<dbReference type="AlphaFoldDB" id="A0A7Z0EI02"/>
<dbReference type="PANTHER" id="PTHR41251">
    <property type="entry name" value="NON-HOMOLOGOUS END JOINING PROTEIN KU"/>
    <property type="match status" value="1"/>
</dbReference>
<organism evidence="6 7">
    <name type="scientific">Nocardiopsis aegyptia</name>
    <dbReference type="NCBI Taxonomy" id="220378"/>
    <lineage>
        <taxon>Bacteria</taxon>
        <taxon>Bacillati</taxon>
        <taxon>Actinomycetota</taxon>
        <taxon>Actinomycetes</taxon>
        <taxon>Streptosporangiales</taxon>
        <taxon>Nocardiopsidaceae</taxon>
        <taxon>Nocardiopsis</taxon>
    </lineage>
</organism>
<comment type="caution">
    <text evidence="6">The sequence shown here is derived from an EMBL/GenBank/DDBJ whole genome shotgun (WGS) entry which is preliminary data.</text>
</comment>
<keyword evidence="1 3" id="KW-0238">DNA-binding</keyword>